<keyword evidence="3" id="KW-1185">Reference proteome</keyword>
<protein>
    <submittedName>
        <fullName evidence="2">Beta-lactamase-like protein</fullName>
    </submittedName>
</protein>
<dbReference type="RefSeq" id="WP_008063200.1">
    <property type="nucleotide sequence ID" value="NZ_AFHG01000053.1"/>
</dbReference>
<comment type="caution">
    <text evidence="2">The sequence shown here is derived from an EMBL/GenBank/DDBJ whole genome shotgun (WGS) entry which is preliminary data.</text>
</comment>
<dbReference type="STRING" id="1000565.METUNv1_03057"/>
<reference evidence="2 3" key="1">
    <citation type="journal article" date="2011" name="J. Bacteriol.">
        <title>Genome sequence of Methyloversatilis universalis FAM5T, a methylotrophic representative of the order Rhodocyclales.</title>
        <authorList>
            <person name="Kittichotirat W."/>
            <person name="Good N.M."/>
            <person name="Hall R."/>
            <person name="Bringel F."/>
            <person name="Lajus A."/>
            <person name="Medigue C."/>
            <person name="Smalley N.E."/>
            <person name="Beck D."/>
            <person name="Bumgarner R."/>
            <person name="Vuilleumier S."/>
            <person name="Kalyuzhnaya M.G."/>
        </authorList>
    </citation>
    <scope>NUCLEOTIDE SEQUENCE [LARGE SCALE GENOMIC DNA]</scope>
    <source>
        <strain evidence="3">ATCC BAA-1314 / JCM 13912 / FAM5</strain>
    </source>
</reference>
<dbReference type="PANTHER" id="PTHR42951">
    <property type="entry name" value="METALLO-BETA-LACTAMASE DOMAIN-CONTAINING"/>
    <property type="match status" value="1"/>
</dbReference>
<dbReference type="InterPro" id="IPR037482">
    <property type="entry name" value="ST1585_MBL-fold"/>
</dbReference>
<dbReference type="SUPFAM" id="SSF56281">
    <property type="entry name" value="Metallo-hydrolase/oxidoreductase"/>
    <property type="match status" value="1"/>
</dbReference>
<evidence type="ECO:0000313" key="3">
    <source>
        <dbReference type="Proteomes" id="UP000005019"/>
    </source>
</evidence>
<dbReference type="InterPro" id="IPR036866">
    <property type="entry name" value="RibonucZ/Hydroxyglut_hydro"/>
</dbReference>
<evidence type="ECO:0000313" key="2">
    <source>
        <dbReference type="EMBL" id="EGK70832.1"/>
    </source>
</evidence>
<dbReference type="AlphaFoldDB" id="F5RFH6"/>
<dbReference type="InterPro" id="IPR050855">
    <property type="entry name" value="NDM-1-like"/>
</dbReference>
<dbReference type="SMART" id="SM00849">
    <property type="entry name" value="Lactamase_B"/>
    <property type="match status" value="1"/>
</dbReference>
<gene>
    <name evidence="2" type="ORF">METUNv1_03057</name>
</gene>
<dbReference type="Gene3D" id="3.60.15.10">
    <property type="entry name" value="Ribonuclease Z/Hydroxyacylglutathione hydrolase-like"/>
    <property type="match status" value="1"/>
</dbReference>
<organism evidence="2 3">
    <name type="scientific">Methyloversatilis universalis (strain ATCC BAA-1314 / DSM 25237 / JCM 13912 / CCUG 52030 / FAM5)</name>
    <dbReference type="NCBI Taxonomy" id="1000565"/>
    <lineage>
        <taxon>Bacteria</taxon>
        <taxon>Pseudomonadati</taxon>
        <taxon>Pseudomonadota</taxon>
        <taxon>Betaproteobacteria</taxon>
        <taxon>Nitrosomonadales</taxon>
        <taxon>Sterolibacteriaceae</taxon>
        <taxon>Methyloversatilis</taxon>
    </lineage>
</organism>
<dbReference type="CDD" id="cd07726">
    <property type="entry name" value="ST1585-like_MBL-fold"/>
    <property type="match status" value="1"/>
</dbReference>
<dbReference type="EMBL" id="AFHG01000053">
    <property type="protein sequence ID" value="EGK70832.1"/>
    <property type="molecule type" value="Genomic_DNA"/>
</dbReference>
<sequence length="312" mass="33500">MIDYDHDISAIDADLIRHGMASIHLVRAGDQAALVDCGTGHSLPNVRAALAQKGIAPEALRYIILTHVHLDHASGAGAMMRAFPNAQLVVHPRGARHMIDPSKLIAGATAVYGEQAMADMYGDILPVDAARVIETHDGFVLDFNGRPLEFIDTPGHARHHHCIWDARSQGWFTGDTFGLAYPECTVDGRAFIFPTSSPVQFEPAAMQASVERMLARDPQAMYLTHYGKVTGVPALGRALLARIAAHVAIAKACAGAGEGRKQALLDGLEKLLLDELRAHGSALSRDQAMAVWGLDIELNAQGLEVWLDSTAA</sequence>
<feature type="domain" description="Metallo-beta-lactamase" evidence="1">
    <location>
        <begin position="20"/>
        <end position="225"/>
    </location>
</feature>
<dbReference type="OrthoDB" id="9784009at2"/>
<dbReference type="PANTHER" id="PTHR42951:SF22">
    <property type="entry name" value="METALLO BETA-LACTAMASE SUPERFAMILY LIPOPROTEIN"/>
    <property type="match status" value="1"/>
</dbReference>
<dbReference type="Pfam" id="PF00753">
    <property type="entry name" value="Lactamase_B"/>
    <property type="match status" value="1"/>
</dbReference>
<dbReference type="InterPro" id="IPR001279">
    <property type="entry name" value="Metallo-B-lactamas"/>
</dbReference>
<dbReference type="Proteomes" id="UP000005019">
    <property type="component" value="Unassembled WGS sequence"/>
</dbReference>
<accession>F5RFH6</accession>
<evidence type="ECO:0000259" key="1">
    <source>
        <dbReference type="SMART" id="SM00849"/>
    </source>
</evidence>
<dbReference type="eggNOG" id="COG0491">
    <property type="taxonomic scope" value="Bacteria"/>
</dbReference>
<name>F5RFH6_METUF</name>
<proteinExistence type="predicted"/>